<keyword evidence="8" id="KW-1185">Reference proteome</keyword>
<keyword evidence="3" id="KW-0804">Transcription</keyword>
<dbReference type="Proteomes" id="UP000054396">
    <property type="component" value="Unassembled WGS sequence"/>
</dbReference>
<dbReference type="GO" id="GO:0003677">
    <property type="term" value="F:DNA binding"/>
    <property type="evidence" value="ECO:0007669"/>
    <property type="project" value="UniProtKB-KW"/>
</dbReference>
<dbReference type="PROSITE" id="PS51077">
    <property type="entry name" value="HTH_ICLR"/>
    <property type="match status" value="1"/>
</dbReference>
<evidence type="ECO:0000256" key="2">
    <source>
        <dbReference type="ARBA" id="ARBA00023125"/>
    </source>
</evidence>
<dbReference type="OrthoDB" id="9807558at2"/>
<dbReference type="InterPro" id="IPR029016">
    <property type="entry name" value="GAF-like_dom_sf"/>
</dbReference>
<dbReference type="InterPro" id="IPR036388">
    <property type="entry name" value="WH-like_DNA-bd_sf"/>
</dbReference>
<evidence type="ECO:0000256" key="1">
    <source>
        <dbReference type="ARBA" id="ARBA00023015"/>
    </source>
</evidence>
<feature type="domain" description="IclR-ED" evidence="6">
    <location>
        <begin position="99"/>
        <end position="283"/>
    </location>
</feature>
<dbReference type="InterPro" id="IPR050707">
    <property type="entry name" value="HTH_MetabolicPath_Reg"/>
</dbReference>
<organism evidence="7 8">
    <name type="scientific">Pseudoponticoccus marisrubri</name>
    <dbReference type="NCBI Taxonomy" id="1685382"/>
    <lineage>
        <taxon>Bacteria</taxon>
        <taxon>Pseudomonadati</taxon>
        <taxon>Pseudomonadota</taxon>
        <taxon>Alphaproteobacteria</taxon>
        <taxon>Rhodobacterales</taxon>
        <taxon>Roseobacteraceae</taxon>
        <taxon>Pseudoponticoccus</taxon>
    </lineage>
</organism>
<dbReference type="STRING" id="1685382.AVJ23_10565"/>
<dbReference type="InterPro" id="IPR014757">
    <property type="entry name" value="Tscrpt_reg_IclR_C"/>
</dbReference>
<evidence type="ECO:0000256" key="4">
    <source>
        <dbReference type="SAM" id="MobiDB-lite"/>
    </source>
</evidence>
<evidence type="ECO:0000259" key="5">
    <source>
        <dbReference type="PROSITE" id="PS51077"/>
    </source>
</evidence>
<comment type="caution">
    <text evidence="7">The sequence shown here is derived from an EMBL/GenBank/DDBJ whole genome shotgun (WGS) entry which is preliminary data.</text>
</comment>
<dbReference type="AlphaFoldDB" id="A0A0W7WK40"/>
<dbReference type="GO" id="GO:0045892">
    <property type="term" value="P:negative regulation of DNA-templated transcription"/>
    <property type="evidence" value="ECO:0007669"/>
    <property type="project" value="TreeGrafter"/>
</dbReference>
<dbReference type="SMART" id="SM00346">
    <property type="entry name" value="HTH_ICLR"/>
    <property type="match status" value="1"/>
</dbReference>
<evidence type="ECO:0000256" key="3">
    <source>
        <dbReference type="ARBA" id="ARBA00023163"/>
    </source>
</evidence>
<dbReference type="RefSeq" id="WP_058862156.1">
    <property type="nucleotide sequence ID" value="NZ_LPXO01000005.1"/>
</dbReference>
<feature type="domain" description="HTH iclR-type" evidence="5">
    <location>
        <begin position="38"/>
        <end position="98"/>
    </location>
</feature>
<name>A0A0W7WK40_9RHOB</name>
<dbReference type="Gene3D" id="1.10.10.10">
    <property type="entry name" value="Winged helix-like DNA-binding domain superfamily/Winged helix DNA-binding domain"/>
    <property type="match status" value="1"/>
</dbReference>
<dbReference type="Pfam" id="PF01614">
    <property type="entry name" value="IclR_C"/>
    <property type="match status" value="1"/>
</dbReference>
<feature type="region of interest" description="Disordered" evidence="4">
    <location>
        <begin position="1"/>
        <end position="27"/>
    </location>
</feature>
<accession>A0A0W7WK40</accession>
<evidence type="ECO:0000259" key="6">
    <source>
        <dbReference type="PROSITE" id="PS51078"/>
    </source>
</evidence>
<keyword evidence="2" id="KW-0238">DNA-binding</keyword>
<dbReference type="EMBL" id="LPXO01000005">
    <property type="protein sequence ID" value="KUF10871.1"/>
    <property type="molecule type" value="Genomic_DNA"/>
</dbReference>
<dbReference type="PROSITE" id="PS51078">
    <property type="entry name" value="ICLR_ED"/>
    <property type="match status" value="1"/>
</dbReference>
<dbReference type="PANTHER" id="PTHR30136">
    <property type="entry name" value="HELIX-TURN-HELIX TRANSCRIPTIONAL REGULATOR, ICLR FAMILY"/>
    <property type="match status" value="1"/>
</dbReference>
<dbReference type="SUPFAM" id="SSF55781">
    <property type="entry name" value="GAF domain-like"/>
    <property type="match status" value="1"/>
</dbReference>
<dbReference type="GO" id="GO:0003700">
    <property type="term" value="F:DNA-binding transcription factor activity"/>
    <property type="evidence" value="ECO:0007669"/>
    <property type="project" value="TreeGrafter"/>
</dbReference>
<reference evidence="7 8" key="1">
    <citation type="submission" date="2015-12" db="EMBL/GenBank/DDBJ databases">
        <authorList>
            <person name="Shamseldin A."/>
            <person name="Moawad H."/>
            <person name="Abd El-Rahim W.M."/>
            <person name="Sadowsky M.J."/>
        </authorList>
    </citation>
    <scope>NUCLEOTIDE SEQUENCE [LARGE SCALE GENOMIC DNA]</scope>
    <source>
        <strain evidence="7 8">SJ5A-1</strain>
    </source>
</reference>
<evidence type="ECO:0000313" key="8">
    <source>
        <dbReference type="Proteomes" id="UP000054396"/>
    </source>
</evidence>
<keyword evidence="1" id="KW-0805">Transcription regulation</keyword>
<dbReference type="Gene3D" id="3.30.450.40">
    <property type="match status" value="1"/>
</dbReference>
<proteinExistence type="predicted"/>
<dbReference type="InterPro" id="IPR036390">
    <property type="entry name" value="WH_DNA-bd_sf"/>
</dbReference>
<dbReference type="SUPFAM" id="SSF46785">
    <property type="entry name" value="Winged helix' DNA-binding domain"/>
    <property type="match status" value="1"/>
</dbReference>
<dbReference type="FunFam" id="1.10.10.10:FF:000056">
    <property type="entry name" value="IclR family transcriptional regulator"/>
    <property type="match status" value="1"/>
</dbReference>
<dbReference type="Pfam" id="PF09339">
    <property type="entry name" value="HTH_IclR"/>
    <property type="match status" value="1"/>
</dbReference>
<gene>
    <name evidence="7" type="ORF">AVJ23_10565</name>
</gene>
<feature type="compositionally biased region" description="Polar residues" evidence="4">
    <location>
        <begin position="8"/>
        <end position="19"/>
    </location>
</feature>
<evidence type="ECO:0000313" key="7">
    <source>
        <dbReference type="EMBL" id="KUF10871.1"/>
    </source>
</evidence>
<sequence>MAKPAKTTPVQATSDTRLGTVTAEAGDEQDKLSSRDFVSSLSRGLEILSSFSRTSKKMTLSEVAVETGMSRATARRFLLTLVKEGYVVTDGKLFDLTPKVLDLGFSVLSKIGIWDRARPFMERLSEQTGESCTAAILDGLEVVYVAGVQAHNIISVGITVGSRQSAFYTANGRVLLALQPEENWDGIIANARLMPRTQHSVTNKAELRGILEQVRDQGWALVDQELEEGLLSIAIPLKFRSGVLAGSINIAVPSIRATRETMIETYLPKLRETADDIQKSLAH</sequence>
<dbReference type="InterPro" id="IPR005471">
    <property type="entry name" value="Tscrpt_reg_IclR_N"/>
</dbReference>
<protein>
    <recommendedName>
        <fullName evidence="9">IclR family transcriptional regulator</fullName>
    </recommendedName>
</protein>
<evidence type="ECO:0008006" key="9">
    <source>
        <dbReference type="Google" id="ProtNLM"/>
    </source>
</evidence>
<dbReference type="PANTHER" id="PTHR30136:SF34">
    <property type="entry name" value="TRANSCRIPTIONAL REGULATOR"/>
    <property type="match status" value="1"/>
</dbReference>